<reference evidence="2" key="1">
    <citation type="submission" date="2019-08" db="EMBL/GenBank/DDBJ databases">
        <title>Limnoglobus roseus gen. nov., sp. nov., a novel freshwater planctomycete with a giant genome from the family Gemmataceae.</title>
        <authorList>
            <person name="Kulichevskaya I.S."/>
            <person name="Naumoff D.G."/>
            <person name="Miroshnikov K."/>
            <person name="Ivanova A."/>
            <person name="Philippov D.A."/>
            <person name="Hakobyan A."/>
            <person name="Rijpstra I.C."/>
            <person name="Sinninghe Damste J.S."/>
            <person name="Liesack W."/>
            <person name="Dedysh S.N."/>
        </authorList>
    </citation>
    <scope>NUCLEOTIDE SEQUENCE [LARGE SCALE GENOMIC DNA]</scope>
    <source>
        <strain evidence="2">PX52</strain>
    </source>
</reference>
<protein>
    <submittedName>
        <fullName evidence="1">Uncharacterized protein</fullName>
    </submittedName>
</protein>
<keyword evidence="2" id="KW-1185">Reference proteome</keyword>
<dbReference type="AlphaFoldDB" id="A0A5C1A768"/>
<dbReference type="Proteomes" id="UP000324974">
    <property type="component" value="Chromosome"/>
</dbReference>
<dbReference type="EMBL" id="CP042425">
    <property type="protein sequence ID" value="QEL14037.1"/>
    <property type="molecule type" value="Genomic_DNA"/>
</dbReference>
<accession>A0A5C1A768</accession>
<name>A0A5C1A768_9BACT</name>
<sequence>MSEALARTQTTVAARLSLSMQDYRDLVKRPLLALPPEARTAALNLWVCNQHLKGLESAMPLTARFSVWIDRHGLAVDDAITVMNSMLSPTNMQCFEFSGQLMTKLAAEVAMILDRRRKEKERAEFAAREAQRVADRASPAQLKAVRDQLSQIGAFGD</sequence>
<organism evidence="1 2">
    <name type="scientific">Limnoglobus roseus</name>
    <dbReference type="NCBI Taxonomy" id="2598579"/>
    <lineage>
        <taxon>Bacteria</taxon>
        <taxon>Pseudomonadati</taxon>
        <taxon>Planctomycetota</taxon>
        <taxon>Planctomycetia</taxon>
        <taxon>Gemmatales</taxon>
        <taxon>Gemmataceae</taxon>
        <taxon>Limnoglobus</taxon>
    </lineage>
</organism>
<evidence type="ECO:0000313" key="2">
    <source>
        <dbReference type="Proteomes" id="UP000324974"/>
    </source>
</evidence>
<dbReference type="RefSeq" id="WP_149108960.1">
    <property type="nucleotide sequence ID" value="NZ_CP042425.1"/>
</dbReference>
<gene>
    <name evidence="1" type="ORF">PX52LOC_00900</name>
</gene>
<dbReference type="KEGG" id="lrs:PX52LOC_00900"/>
<evidence type="ECO:0000313" key="1">
    <source>
        <dbReference type="EMBL" id="QEL14037.1"/>
    </source>
</evidence>
<proteinExistence type="predicted"/>